<dbReference type="EMBL" id="WTVA01000001">
    <property type="protein sequence ID" value="MZR21252.1"/>
    <property type="molecule type" value="Genomic_DNA"/>
</dbReference>
<gene>
    <name evidence="2" type="ORF">GQF03_02800</name>
</gene>
<evidence type="ECO:0000313" key="3">
    <source>
        <dbReference type="Proteomes" id="UP000445696"/>
    </source>
</evidence>
<dbReference type="Pfam" id="PF03646">
    <property type="entry name" value="FlaG"/>
    <property type="match status" value="1"/>
</dbReference>
<accession>A0A845MC21</accession>
<comment type="caution">
    <text evidence="2">The sequence shown here is derived from an EMBL/GenBank/DDBJ whole genome shotgun (WGS) entry which is preliminary data.</text>
</comment>
<feature type="region of interest" description="Disordered" evidence="1">
    <location>
        <begin position="1"/>
        <end position="44"/>
    </location>
</feature>
<organism evidence="2 3">
    <name type="scientific">Sneathiella chungangensis</name>
    <dbReference type="NCBI Taxonomy" id="1418234"/>
    <lineage>
        <taxon>Bacteria</taxon>
        <taxon>Pseudomonadati</taxon>
        <taxon>Pseudomonadota</taxon>
        <taxon>Alphaproteobacteria</taxon>
        <taxon>Sneathiellales</taxon>
        <taxon>Sneathiellaceae</taxon>
        <taxon>Sneathiella</taxon>
    </lineage>
</organism>
<dbReference type="SUPFAM" id="SSF160214">
    <property type="entry name" value="FlaG-like"/>
    <property type="match status" value="1"/>
</dbReference>
<reference evidence="2 3" key="1">
    <citation type="journal article" date="2014" name="Int. J. Syst. Evol. Microbiol.">
        <title>Sneathiella chungangensis sp. nov., isolated from a marine sand, and emended description of the genus Sneathiella.</title>
        <authorList>
            <person name="Siamphan C."/>
            <person name="Kim H."/>
            <person name="Lee J.S."/>
            <person name="Kim W."/>
        </authorList>
    </citation>
    <scope>NUCLEOTIDE SEQUENCE [LARGE SCALE GENOMIC DNA]</scope>
    <source>
        <strain evidence="2 3">KCTC 32476</strain>
    </source>
</reference>
<dbReference type="AlphaFoldDB" id="A0A845MC21"/>
<feature type="compositionally biased region" description="Polar residues" evidence="1">
    <location>
        <begin position="12"/>
        <end position="33"/>
    </location>
</feature>
<name>A0A845MC21_9PROT</name>
<dbReference type="Gene3D" id="3.30.160.170">
    <property type="entry name" value="FlaG-like"/>
    <property type="match status" value="1"/>
</dbReference>
<proteinExistence type="predicted"/>
<protein>
    <recommendedName>
        <fullName evidence="4">Flagellar protein FlaG</fullName>
    </recommendedName>
</protein>
<dbReference type="OrthoDB" id="8481134at2"/>
<dbReference type="InterPro" id="IPR005186">
    <property type="entry name" value="FlaG"/>
</dbReference>
<evidence type="ECO:0008006" key="4">
    <source>
        <dbReference type="Google" id="ProtNLM"/>
    </source>
</evidence>
<evidence type="ECO:0000313" key="2">
    <source>
        <dbReference type="EMBL" id="MZR21252.1"/>
    </source>
</evidence>
<sequence length="121" mass="13377">MDVTPYAKQDPLVTSSTSGSNPARNDATKSFNEGITGPSENEAVVADPVKRAEAAIGGLFTDSRFPTGRFSIDHDQDSGRYVYRLVDRETEEVLKQFPGDYVLRRVAYYRELQGIAVNSEV</sequence>
<dbReference type="InterPro" id="IPR035924">
    <property type="entry name" value="FlaG-like_sf"/>
</dbReference>
<keyword evidence="3" id="KW-1185">Reference proteome</keyword>
<dbReference type="Proteomes" id="UP000445696">
    <property type="component" value="Unassembled WGS sequence"/>
</dbReference>
<evidence type="ECO:0000256" key="1">
    <source>
        <dbReference type="SAM" id="MobiDB-lite"/>
    </source>
</evidence>
<dbReference type="RefSeq" id="WP_161337658.1">
    <property type="nucleotide sequence ID" value="NZ_JBHSDG010000002.1"/>
</dbReference>